<proteinExistence type="predicted"/>
<protein>
    <submittedName>
        <fullName evidence="1">Pyridoxamine 5'-phosphate oxidase family protein</fullName>
    </submittedName>
</protein>
<reference evidence="2" key="1">
    <citation type="journal article" date="2019" name="Int. J. Syst. Evol. Microbiol.">
        <title>The Global Catalogue of Microorganisms (GCM) 10K type strain sequencing project: providing services to taxonomists for standard genome sequencing and annotation.</title>
        <authorList>
            <consortium name="The Broad Institute Genomics Platform"/>
            <consortium name="The Broad Institute Genome Sequencing Center for Infectious Disease"/>
            <person name="Wu L."/>
            <person name="Ma J."/>
        </authorList>
    </citation>
    <scope>NUCLEOTIDE SEQUENCE [LARGE SCALE GENOMIC DNA]</scope>
    <source>
        <strain evidence="2">JCM 3389</strain>
    </source>
</reference>
<keyword evidence="2" id="KW-1185">Reference proteome</keyword>
<gene>
    <name evidence="1" type="ORF">ACFSJE_04960</name>
</gene>
<dbReference type="Proteomes" id="UP001597342">
    <property type="component" value="Unassembled WGS sequence"/>
</dbReference>
<dbReference type="InterPro" id="IPR012349">
    <property type="entry name" value="Split_barrel_FMN-bd"/>
</dbReference>
<name>A0ABW4XV84_9FLAO</name>
<evidence type="ECO:0000313" key="1">
    <source>
        <dbReference type="EMBL" id="MFD2099114.1"/>
    </source>
</evidence>
<sequence length="153" mass="17610">MMIDLEPVQCEQLLVDNYLGHLAYMANNEPHVVPSTYFFDKDERSILCFASNGHRVNSLRKYNKVSFQVDSIKSFRHWKSVQVHGIFQELTGDSAKSCLKRFSDGVQRTIDNKNAERPHFLSHFSGRLQEAEMPVVYRIAVTKMIGKSVEDLT</sequence>
<dbReference type="Gene3D" id="2.30.110.10">
    <property type="entry name" value="Electron Transport, Fmn-binding Protein, Chain A"/>
    <property type="match status" value="1"/>
</dbReference>
<dbReference type="SUPFAM" id="SSF50475">
    <property type="entry name" value="FMN-binding split barrel"/>
    <property type="match status" value="1"/>
</dbReference>
<dbReference type="RefSeq" id="WP_379829877.1">
    <property type="nucleotide sequence ID" value="NZ_JBHUHU010000001.1"/>
</dbReference>
<dbReference type="InterPro" id="IPR024747">
    <property type="entry name" value="Pyridox_Oxase-rel"/>
</dbReference>
<dbReference type="EMBL" id="JBHUHU010000001">
    <property type="protein sequence ID" value="MFD2099114.1"/>
    <property type="molecule type" value="Genomic_DNA"/>
</dbReference>
<evidence type="ECO:0000313" key="2">
    <source>
        <dbReference type="Proteomes" id="UP001597342"/>
    </source>
</evidence>
<dbReference type="Pfam" id="PF12900">
    <property type="entry name" value="Pyridox_ox_2"/>
    <property type="match status" value="1"/>
</dbReference>
<comment type="caution">
    <text evidence="1">The sequence shown here is derived from an EMBL/GenBank/DDBJ whole genome shotgun (WGS) entry which is preliminary data.</text>
</comment>
<accession>A0ABW4XV84</accession>
<organism evidence="1 2">
    <name type="scientific">Flagellimonas iocasae</name>
    <dbReference type="NCBI Taxonomy" id="2055905"/>
    <lineage>
        <taxon>Bacteria</taxon>
        <taxon>Pseudomonadati</taxon>
        <taxon>Bacteroidota</taxon>
        <taxon>Flavobacteriia</taxon>
        <taxon>Flavobacteriales</taxon>
        <taxon>Flavobacteriaceae</taxon>
        <taxon>Flagellimonas</taxon>
    </lineage>
</organism>